<sequence>MAALIAVLLLLAIAAVAWRWWSQRQAQEQAQSMETAQQIDALDQRLDSVRRDQRTLTQRVQDAAATNRVLRDEVLGLGQRGALLEESVAKLSDPSRHGAQALRLDEVELLLSLAQQRLLIADDLEGARRAYALAAGALDGIDDHRLLNLKQVLQQERQALDALGPGPRAQLEKQLDAFALSLDGLPTRTPAASQAASGSAWQRWLAPLVQVRASRDAAFVSPTDRGAGEAALRIEVSLAHAALERDDRAGFDAALTRMDHWLLRLWPDSPDLRQGRAQLAALRKLPLRAESPVLGSTLQQLRSLRNAGVASRPLPSTTNPAVPPPVETPEQTP</sequence>
<dbReference type="PANTHER" id="PTHR38043">
    <property type="entry name" value="PROTEIN HEMX"/>
    <property type="match status" value="1"/>
</dbReference>
<dbReference type="STRING" id="428993.SAMN06296058_1986"/>
<evidence type="ECO:0000313" key="3">
    <source>
        <dbReference type="Proteomes" id="UP000190341"/>
    </source>
</evidence>
<dbReference type="PANTHER" id="PTHR38043:SF1">
    <property type="entry name" value="PROTEIN HEMX"/>
    <property type="match status" value="1"/>
</dbReference>
<keyword evidence="2" id="KW-0808">Transferase</keyword>
<accession>A0A1T5KTL2</accession>
<dbReference type="InterPro" id="IPR007470">
    <property type="entry name" value="HemX"/>
</dbReference>
<dbReference type="GO" id="GO:0008168">
    <property type="term" value="F:methyltransferase activity"/>
    <property type="evidence" value="ECO:0007669"/>
    <property type="project" value="UniProtKB-KW"/>
</dbReference>
<organism evidence="2 3">
    <name type="scientific">Pseudoxanthomonas indica</name>
    <dbReference type="NCBI Taxonomy" id="428993"/>
    <lineage>
        <taxon>Bacteria</taxon>
        <taxon>Pseudomonadati</taxon>
        <taxon>Pseudomonadota</taxon>
        <taxon>Gammaproteobacteria</taxon>
        <taxon>Lysobacterales</taxon>
        <taxon>Lysobacteraceae</taxon>
        <taxon>Pseudoxanthomonas</taxon>
    </lineage>
</organism>
<reference evidence="2 3" key="1">
    <citation type="submission" date="2017-02" db="EMBL/GenBank/DDBJ databases">
        <authorList>
            <person name="Peterson S.W."/>
        </authorList>
    </citation>
    <scope>NUCLEOTIDE SEQUENCE [LARGE SCALE GENOMIC DNA]</scope>
    <source>
        <strain evidence="2 3">P15</strain>
    </source>
</reference>
<evidence type="ECO:0000313" key="2">
    <source>
        <dbReference type="EMBL" id="SKC66739.1"/>
    </source>
</evidence>
<feature type="compositionally biased region" description="Pro residues" evidence="1">
    <location>
        <begin position="321"/>
        <end position="333"/>
    </location>
</feature>
<keyword evidence="2" id="KW-0489">Methyltransferase</keyword>
<evidence type="ECO:0000256" key="1">
    <source>
        <dbReference type="SAM" id="MobiDB-lite"/>
    </source>
</evidence>
<keyword evidence="3" id="KW-1185">Reference proteome</keyword>
<gene>
    <name evidence="2" type="ORF">SAMN06296058_1986</name>
</gene>
<dbReference type="EMBL" id="FUZV01000001">
    <property type="protein sequence ID" value="SKC66739.1"/>
    <property type="molecule type" value="Genomic_DNA"/>
</dbReference>
<dbReference type="AlphaFoldDB" id="A0A1T5KTL2"/>
<protein>
    <submittedName>
        <fullName evidence="2">Uroporphyrin-3 C-methyltransferase</fullName>
    </submittedName>
</protein>
<name>A0A1T5KTL2_9GAMM</name>
<feature type="region of interest" description="Disordered" evidence="1">
    <location>
        <begin position="305"/>
        <end position="333"/>
    </location>
</feature>
<proteinExistence type="predicted"/>
<dbReference type="Proteomes" id="UP000190341">
    <property type="component" value="Unassembled WGS sequence"/>
</dbReference>
<dbReference type="Pfam" id="PF04375">
    <property type="entry name" value="HemX"/>
    <property type="match status" value="1"/>
</dbReference>
<dbReference type="GO" id="GO:0032259">
    <property type="term" value="P:methylation"/>
    <property type="evidence" value="ECO:0007669"/>
    <property type="project" value="UniProtKB-KW"/>
</dbReference>